<dbReference type="AlphaFoldDB" id="A0A918HRH9"/>
<evidence type="ECO:0000313" key="3">
    <source>
        <dbReference type="Proteomes" id="UP000646776"/>
    </source>
</evidence>
<dbReference type="EMBL" id="BMSA01000070">
    <property type="protein sequence ID" value="GGU00827.1"/>
    <property type="molecule type" value="Genomic_DNA"/>
</dbReference>
<sequence>MQGLHSPGRDHPRECGEQQAYAASLGPDLGPSPRVHGEEAVFGERRRRQTTINRVGSSRLRCSERPRAATTRSANPGGYTQVNRPRPDMSDALVGSADGDFVFVGPNAGTVDGGLGSDFCRVASGNSPIDC</sequence>
<evidence type="ECO:0000313" key="2">
    <source>
        <dbReference type="EMBL" id="GGU00827.1"/>
    </source>
</evidence>
<comment type="caution">
    <text evidence="2">The sequence shown here is derived from an EMBL/GenBank/DDBJ whole genome shotgun (WGS) entry which is preliminary data.</text>
</comment>
<feature type="region of interest" description="Disordered" evidence="1">
    <location>
        <begin position="1"/>
        <end position="92"/>
    </location>
</feature>
<feature type="compositionally biased region" description="Basic and acidic residues" evidence="1">
    <location>
        <begin position="7"/>
        <end position="16"/>
    </location>
</feature>
<dbReference type="Proteomes" id="UP000646776">
    <property type="component" value="Unassembled WGS sequence"/>
</dbReference>
<protein>
    <submittedName>
        <fullName evidence="2">Uncharacterized protein</fullName>
    </submittedName>
</protein>
<reference evidence="2" key="2">
    <citation type="submission" date="2020-09" db="EMBL/GenBank/DDBJ databases">
        <authorList>
            <person name="Sun Q."/>
            <person name="Ohkuma M."/>
        </authorList>
    </citation>
    <scope>NUCLEOTIDE SEQUENCE</scope>
    <source>
        <strain evidence="2">JCM 4125</strain>
    </source>
</reference>
<name>A0A918HRH9_9ACTN</name>
<evidence type="ECO:0000256" key="1">
    <source>
        <dbReference type="SAM" id="MobiDB-lite"/>
    </source>
</evidence>
<feature type="compositionally biased region" description="Polar residues" evidence="1">
    <location>
        <begin position="70"/>
        <end position="83"/>
    </location>
</feature>
<reference evidence="2" key="1">
    <citation type="journal article" date="2014" name="Int. J. Syst. Evol. Microbiol.">
        <title>Complete genome sequence of Corynebacterium casei LMG S-19264T (=DSM 44701T), isolated from a smear-ripened cheese.</title>
        <authorList>
            <consortium name="US DOE Joint Genome Institute (JGI-PGF)"/>
            <person name="Walter F."/>
            <person name="Albersmeier A."/>
            <person name="Kalinowski J."/>
            <person name="Ruckert C."/>
        </authorList>
    </citation>
    <scope>NUCLEOTIDE SEQUENCE</scope>
    <source>
        <strain evidence="2">JCM 4125</strain>
    </source>
</reference>
<feature type="compositionally biased region" description="Basic and acidic residues" evidence="1">
    <location>
        <begin position="35"/>
        <end position="44"/>
    </location>
</feature>
<proteinExistence type="predicted"/>
<organism evidence="2 3">
    <name type="scientific">Streptomyces phaeofaciens</name>
    <dbReference type="NCBI Taxonomy" id="68254"/>
    <lineage>
        <taxon>Bacteria</taxon>
        <taxon>Bacillati</taxon>
        <taxon>Actinomycetota</taxon>
        <taxon>Actinomycetes</taxon>
        <taxon>Kitasatosporales</taxon>
        <taxon>Streptomycetaceae</taxon>
        <taxon>Streptomyces</taxon>
    </lineage>
</organism>
<keyword evidence="3" id="KW-1185">Reference proteome</keyword>
<gene>
    <name evidence="2" type="ORF">GCM10010226_92000</name>
</gene>
<accession>A0A918HRH9</accession>
<dbReference type="AntiFam" id="ANF00006">
    <property type="entry name" value="Translation of CRISPR region"/>
</dbReference>